<keyword evidence="3" id="KW-1133">Transmembrane helix</keyword>
<dbReference type="NCBIfam" id="NF041002">
    <property type="entry name" value="pilin_ComGF"/>
    <property type="match status" value="1"/>
</dbReference>
<evidence type="ECO:0000313" key="4">
    <source>
        <dbReference type="EMBL" id="WMB28771.1"/>
    </source>
</evidence>
<keyword evidence="3" id="KW-0472">Membrane</keyword>
<comment type="subcellular location">
    <subcellularLocation>
        <location evidence="1">Cell surface</location>
    </subcellularLocation>
</comment>
<name>A0ABY9LIQ7_9STRE</name>
<keyword evidence="2" id="KW-0178">Competence</keyword>
<evidence type="ECO:0000256" key="2">
    <source>
        <dbReference type="ARBA" id="ARBA00023287"/>
    </source>
</evidence>
<protein>
    <submittedName>
        <fullName evidence="4">Competence type IV pilus minor pilin ComGF</fullName>
    </submittedName>
</protein>
<keyword evidence="3" id="KW-0812">Transmembrane</keyword>
<proteinExistence type="predicted"/>
<evidence type="ECO:0000313" key="5">
    <source>
        <dbReference type="Proteomes" id="UP001238096"/>
    </source>
</evidence>
<dbReference type="Pfam" id="PF15980">
    <property type="entry name" value="ComGF"/>
    <property type="match status" value="1"/>
</dbReference>
<dbReference type="RefSeq" id="WP_018367009.1">
    <property type="nucleotide sequence ID" value="NZ_CP104407.1"/>
</dbReference>
<dbReference type="PIRSF" id="PIRSF031611">
    <property type="entry name" value="Competence_ComGF"/>
    <property type="match status" value="1"/>
</dbReference>
<feature type="transmembrane region" description="Helical" evidence="3">
    <location>
        <begin position="12"/>
        <end position="35"/>
    </location>
</feature>
<organism evidence="4 5">
    <name type="scientific">Streptococcus didelphis</name>
    <dbReference type="NCBI Taxonomy" id="102886"/>
    <lineage>
        <taxon>Bacteria</taxon>
        <taxon>Bacillati</taxon>
        <taxon>Bacillota</taxon>
        <taxon>Bacilli</taxon>
        <taxon>Lactobacillales</taxon>
        <taxon>Streptococcaceae</taxon>
        <taxon>Streptococcus</taxon>
    </lineage>
</organism>
<sequence length="148" mass="16897">MAKKYLQLKLVSLKAFTLLECLIALVLISGVLLVYQGLSHAVFSNIAYLKPSDQDRWLLFSHQLRAEFMGAQLEKVKHNKIYLLKNGKEIAFGLSKKKDFRKSSAKGYGYNPMLLDLADASISAQEEKVTIKISWKSGLVRYFIYDFK</sequence>
<accession>A0ABY9LIQ7</accession>
<dbReference type="InterPro" id="IPR012902">
    <property type="entry name" value="N_methyl_site"/>
</dbReference>
<dbReference type="InterPro" id="IPR016977">
    <property type="entry name" value="ComGF"/>
</dbReference>
<gene>
    <name evidence="4" type="primary">comGF</name>
    <name evidence="4" type="ORF">N1496_04830</name>
</gene>
<dbReference type="NCBIfam" id="TIGR02532">
    <property type="entry name" value="IV_pilin_GFxxxE"/>
    <property type="match status" value="1"/>
</dbReference>
<dbReference type="EMBL" id="CP110509">
    <property type="protein sequence ID" value="WMB28771.1"/>
    <property type="molecule type" value="Genomic_DNA"/>
</dbReference>
<evidence type="ECO:0000256" key="3">
    <source>
        <dbReference type="SAM" id="Phobius"/>
    </source>
</evidence>
<evidence type="ECO:0000256" key="1">
    <source>
        <dbReference type="ARBA" id="ARBA00004241"/>
    </source>
</evidence>
<dbReference type="Proteomes" id="UP001238096">
    <property type="component" value="Chromosome"/>
</dbReference>
<keyword evidence="5" id="KW-1185">Reference proteome</keyword>
<reference evidence="5" key="1">
    <citation type="submission" date="2022-10" db="EMBL/GenBank/DDBJ databases">
        <title>Streptococcus didelphis as causative of fatal infections in opossums (Didelphis albiventris).</title>
        <authorList>
            <person name="Breyer G.M."/>
            <person name="Da Silva M.E.R.J."/>
            <person name="Siqueira F.M."/>
        </authorList>
    </citation>
    <scope>NUCLEOTIDE SEQUENCE [LARGE SCALE GENOMIC DNA]</scope>
    <source>
        <strain evidence="5">LBVP101/21</strain>
    </source>
</reference>